<dbReference type="PRINTS" id="PR00455">
    <property type="entry name" value="HTHTETR"/>
</dbReference>
<dbReference type="InterPro" id="IPR023772">
    <property type="entry name" value="DNA-bd_HTH_TetR-type_CS"/>
</dbReference>
<dbReference type="Proteomes" id="UP000199417">
    <property type="component" value="Unassembled WGS sequence"/>
</dbReference>
<dbReference type="PROSITE" id="PS01081">
    <property type="entry name" value="HTH_TETR_1"/>
    <property type="match status" value="1"/>
</dbReference>
<feature type="domain" description="HTH tetR-type" evidence="5">
    <location>
        <begin position="4"/>
        <end position="64"/>
    </location>
</feature>
<evidence type="ECO:0000256" key="1">
    <source>
        <dbReference type="ARBA" id="ARBA00023015"/>
    </source>
</evidence>
<dbReference type="InterPro" id="IPR001647">
    <property type="entry name" value="HTH_TetR"/>
</dbReference>
<gene>
    <name evidence="6" type="ORF">SAMN05444580_105222</name>
</gene>
<dbReference type="SUPFAM" id="SSF48498">
    <property type="entry name" value="Tetracyclin repressor-like, C-terminal domain"/>
    <property type="match status" value="1"/>
</dbReference>
<sequence length="201" mass="21806">MTGPVRRDQLVRTASDLFVSCGYANCSVADIVEVVGLAHGTFYNYFDGKREVFDAVIDRGLELIRERIVEDRLREARTLDEFFDVFRAVADRLHALVEHESALVRFVVFEAPAVAPAVMDRLLALLAQFGELAADAFAEVVRSGDLRAGLDYAVAGEAMAATLLLAATGSLDEDGRSGHDLTQPLVDFLRSGIAAVPVGHI</sequence>
<proteinExistence type="predicted"/>
<dbReference type="PANTHER" id="PTHR47506">
    <property type="entry name" value="TRANSCRIPTIONAL REGULATORY PROTEIN"/>
    <property type="match status" value="1"/>
</dbReference>
<evidence type="ECO:0000259" key="5">
    <source>
        <dbReference type="PROSITE" id="PS50977"/>
    </source>
</evidence>
<dbReference type="Gene3D" id="1.10.357.10">
    <property type="entry name" value="Tetracycline Repressor, domain 2"/>
    <property type="match status" value="1"/>
</dbReference>
<dbReference type="STRING" id="168276.SAMN05444580_105222"/>
<dbReference type="EMBL" id="FNAB01000005">
    <property type="protein sequence ID" value="SDD59871.1"/>
    <property type="molecule type" value="Genomic_DNA"/>
</dbReference>
<evidence type="ECO:0000313" key="7">
    <source>
        <dbReference type="Proteomes" id="UP000199417"/>
    </source>
</evidence>
<organism evidence="6 7">
    <name type="scientific">Rhodococcus tukisamuensis</name>
    <dbReference type="NCBI Taxonomy" id="168276"/>
    <lineage>
        <taxon>Bacteria</taxon>
        <taxon>Bacillati</taxon>
        <taxon>Actinomycetota</taxon>
        <taxon>Actinomycetes</taxon>
        <taxon>Mycobacteriales</taxon>
        <taxon>Nocardiaceae</taxon>
        <taxon>Rhodococcus</taxon>
    </lineage>
</organism>
<dbReference type="Pfam" id="PF00440">
    <property type="entry name" value="TetR_N"/>
    <property type="match status" value="1"/>
</dbReference>
<dbReference type="SUPFAM" id="SSF46689">
    <property type="entry name" value="Homeodomain-like"/>
    <property type="match status" value="1"/>
</dbReference>
<evidence type="ECO:0000256" key="4">
    <source>
        <dbReference type="PROSITE-ProRule" id="PRU00335"/>
    </source>
</evidence>
<dbReference type="RefSeq" id="WP_072842547.1">
    <property type="nucleotide sequence ID" value="NZ_FNAB01000005.1"/>
</dbReference>
<evidence type="ECO:0000313" key="6">
    <source>
        <dbReference type="EMBL" id="SDD59871.1"/>
    </source>
</evidence>
<dbReference type="GO" id="GO:0003677">
    <property type="term" value="F:DNA binding"/>
    <property type="evidence" value="ECO:0007669"/>
    <property type="project" value="UniProtKB-UniRule"/>
</dbReference>
<accession>A0A1G6W210</accession>
<evidence type="ECO:0000256" key="2">
    <source>
        <dbReference type="ARBA" id="ARBA00023125"/>
    </source>
</evidence>
<dbReference type="AlphaFoldDB" id="A0A1G6W210"/>
<keyword evidence="3" id="KW-0804">Transcription</keyword>
<dbReference type="PROSITE" id="PS50977">
    <property type="entry name" value="HTH_TETR_2"/>
    <property type="match status" value="1"/>
</dbReference>
<reference evidence="6 7" key="1">
    <citation type="submission" date="2016-10" db="EMBL/GenBank/DDBJ databases">
        <authorList>
            <person name="de Groot N.N."/>
        </authorList>
    </citation>
    <scope>NUCLEOTIDE SEQUENCE [LARGE SCALE GENOMIC DNA]</scope>
    <source>
        <strain evidence="6 7">JCM 11308</strain>
    </source>
</reference>
<dbReference type="PANTHER" id="PTHR47506:SF1">
    <property type="entry name" value="HTH-TYPE TRANSCRIPTIONAL REGULATOR YJDC"/>
    <property type="match status" value="1"/>
</dbReference>
<keyword evidence="2 4" id="KW-0238">DNA-binding</keyword>
<dbReference type="InterPro" id="IPR036271">
    <property type="entry name" value="Tet_transcr_reg_TetR-rel_C_sf"/>
</dbReference>
<keyword evidence="1" id="KW-0805">Transcription regulation</keyword>
<evidence type="ECO:0000256" key="3">
    <source>
        <dbReference type="ARBA" id="ARBA00023163"/>
    </source>
</evidence>
<name>A0A1G6W210_9NOCA</name>
<protein>
    <submittedName>
        <fullName evidence="6">DNA-binding transcriptional regulator, AcrR family</fullName>
    </submittedName>
</protein>
<keyword evidence="7" id="KW-1185">Reference proteome</keyword>
<dbReference type="InterPro" id="IPR009057">
    <property type="entry name" value="Homeodomain-like_sf"/>
</dbReference>
<feature type="DNA-binding region" description="H-T-H motif" evidence="4">
    <location>
        <begin position="27"/>
        <end position="46"/>
    </location>
</feature>